<feature type="transmembrane region" description="Helical" evidence="8">
    <location>
        <begin position="12"/>
        <end position="33"/>
    </location>
</feature>
<keyword evidence="5" id="KW-0862">Zinc</keyword>
<comment type="subcellular location">
    <subcellularLocation>
        <location evidence="1">Cell membrane</location>
        <topology evidence="1">Multi-pass membrane protein</topology>
    </subcellularLocation>
</comment>
<feature type="transmembrane region" description="Helical" evidence="8">
    <location>
        <begin position="215"/>
        <end position="235"/>
    </location>
</feature>
<evidence type="ECO:0000256" key="3">
    <source>
        <dbReference type="ARBA" id="ARBA00022475"/>
    </source>
</evidence>
<evidence type="ECO:0000313" key="10">
    <source>
        <dbReference type="Proteomes" id="UP000199008"/>
    </source>
</evidence>
<feature type="transmembrane region" description="Helical" evidence="8">
    <location>
        <begin position="247"/>
        <end position="266"/>
    </location>
</feature>
<name>A0A1G9I4Y1_9BACL</name>
<dbReference type="PANTHER" id="PTHR11040">
    <property type="entry name" value="ZINC/IRON TRANSPORTER"/>
    <property type="match status" value="1"/>
</dbReference>
<dbReference type="GO" id="GO:0005886">
    <property type="term" value="C:plasma membrane"/>
    <property type="evidence" value="ECO:0007669"/>
    <property type="project" value="UniProtKB-SubCell"/>
</dbReference>
<keyword evidence="3" id="KW-1003">Cell membrane</keyword>
<keyword evidence="7 8" id="KW-0472">Membrane</keyword>
<keyword evidence="4 8" id="KW-0812">Transmembrane</keyword>
<dbReference type="Proteomes" id="UP000199008">
    <property type="component" value="Unassembled WGS sequence"/>
</dbReference>
<dbReference type="InterPro" id="IPR003689">
    <property type="entry name" value="ZIP"/>
</dbReference>
<dbReference type="EMBL" id="FNFY01000030">
    <property type="protein sequence ID" value="SDL20152.1"/>
    <property type="molecule type" value="Genomic_DNA"/>
</dbReference>
<reference evidence="10" key="1">
    <citation type="submission" date="2016-10" db="EMBL/GenBank/DDBJ databases">
        <authorList>
            <person name="Varghese N."/>
            <person name="Submissions S."/>
        </authorList>
    </citation>
    <scope>NUCLEOTIDE SEQUENCE [LARGE SCALE GENOMIC DNA]</scope>
    <source>
        <strain evidence="10">CGMCC 1.8895</strain>
    </source>
</reference>
<feature type="transmembrane region" description="Helical" evidence="8">
    <location>
        <begin position="188"/>
        <end position="209"/>
    </location>
</feature>
<feature type="transmembrane region" description="Helical" evidence="8">
    <location>
        <begin position="78"/>
        <end position="98"/>
    </location>
</feature>
<evidence type="ECO:0000256" key="5">
    <source>
        <dbReference type="ARBA" id="ARBA00022833"/>
    </source>
</evidence>
<organism evidence="9 10">
    <name type="scientific">Lacicoccus qingdaonensis</name>
    <dbReference type="NCBI Taxonomy" id="576118"/>
    <lineage>
        <taxon>Bacteria</taxon>
        <taxon>Bacillati</taxon>
        <taxon>Bacillota</taxon>
        <taxon>Bacilli</taxon>
        <taxon>Bacillales</taxon>
        <taxon>Salinicoccaceae</taxon>
        <taxon>Lacicoccus</taxon>
    </lineage>
</organism>
<accession>A0A1G9I4Y1</accession>
<protein>
    <submittedName>
        <fullName evidence="9">Zinc transporter, ZIP family</fullName>
    </submittedName>
</protein>
<dbReference type="STRING" id="576118.SAMN05216216_1302"/>
<dbReference type="GO" id="GO:0005385">
    <property type="term" value="F:zinc ion transmembrane transporter activity"/>
    <property type="evidence" value="ECO:0007669"/>
    <property type="project" value="TreeGrafter"/>
</dbReference>
<keyword evidence="10" id="KW-1185">Reference proteome</keyword>
<evidence type="ECO:0000256" key="2">
    <source>
        <dbReference type="ARBA" id="ARBA00006939"/>
    </source>
</evidence>
<evidence type="ECO:0000313" key="9">
    <source>
        <dbReference type="EMBL" id="SDL20152.1"/>
    </source>
</evidence>
<sequence length="267" mass="28642">MEICSNLSTWQQALLATLFTWTMTGIGAAVVFLTREVNMKFLNSMLGFAGGVMIAASFWSLLSPAIEASMDHPIGEWFPPAVGFLLGGLFIFLFDKLIPHIHRNASNREGVNPERYRTSTLLVFSLTLHNIPEGLAIGIAFGAAIYGEMAVAAGALTLALGIGIQNIPEGMAVSMPLRGDGVSRTKSFFFGWMSAVVEPIFAVIGVLTVSFMEPVLPYALSLAAGAMIFVVIEEVIPSTQKNGHSDIAVFSFMIGFTLMMILDVALG</sequence>
<evidence type="ECO:0000256" key="8">
    <source>
        <dbReference type="SAM" id="Phobius"/>
    </source>
</evidence>
<evidence type="ECO:0000256" key="7">
    <source>
        <dbReference type="ARBA" id="ARBA00023136"/>
    </source>
</evidence>
<dbReference type="Pfam" id="PF02535">
    <property type="entry name" value="Zip"/>
    <property type="match status" value="1"/>
</dbReference>
<gene>
    <name evidence="9" type="ORF">SAMN05216216_1302</name>
</gene>
<feature type="transmembrane region" description="Helical" evidence="8">
    <location>
        <begin position="149"/>
        <end position="167"/>
    </location>
</feature>
<dbReference type="AlphaFoldDB" id="A0A1G9I4Y1"/>
<feature type="transmembrane region" description="Helical" evidence="8">
    <location>
        <begin position="45"/>
        <end position="66"/>
    </location>
</feature>
<dbReference type="PANTHER" id="PTHR11040:SF211">
    <property type="entry name" value="ZINC TRANSPORTER ZIP11"/>
    <property type="match status" value="1"/>
</dbReference>
<evidence type="ECO:0000256" key="1">
    <source>
        <dbReference type="ARBA" id="ARBA00004651"/>
    </source>
</evidence>
<comment type="similarity">
    <text evidence="2">Belongs to the ZIP transporter (TC 2.A.5) family.</text>
</comment>
<evidence type="ECO:0000256" key="6">
    <source>
        <dbReference type="ARBA" id="ARBA00022989"/>
    </source>
</evidence>
<evidence type="ECO:0000256" key="4">
    <source>
        <dbReference type="ARBA" id="ARBA00022692"/>
    </source>
</evidence>
<proteinExistence type="inferred from homology"/>
<keyword evidence="6 8" id="KW-1133">Transmembrane helix</keyword>